<dbReference type="InterPro" id="IPR025660">
    <property type="entry name" value="Pept_his_AS"/>
</dbReference>
<dbReference type="SUPFAM" id="SSF54001">
    <property type="entry name" value="Cysteine proteinases"/>
    <property type="match status" value="1"/>
</dbReference>
<dbReference type="InterPro" id="IPR000668">
    <property type="entry name" value="Peptidase_C1A_C"/>
</dbReference>
<protein>
    <recommendedName>
        <fullName evidence="6">Peptidase C1A papain C-terminal domain-containing protein</fullName>
    </recommendedName>
</protein>
<dbReference type="FunFam" id="3.90.70.10:FF:000039">
    <property type="entry name" value="Cysteine proteinase 2, putative"/>
    <property type="match status" value="1"/>
</dbReference>
<dbReference type="GO" id="GO:0006508">
    <property type="term" value="P:proteolysis"/>
    <property type="evidence" value="ECO:0007669"/>
    <property type="project" value="InterPro"/>
</dbReference>
<dbReference type="Gene3D" id="3.90.70.10">
    <property type="entry name" value="Cysteine proteinases"/>
    <property type="match status" value="1"/>
</dbReference>
<evidence type="ECO:0000256" key="2">
    <source>
        <dbReference type="ARBA" id="ARBA00023157"/>
    </source>
</evidence>
<proteinExistence type="inferred from homology"/>
<sequence length="341" mass="37378">MRAGIVALIFALAASTVSCFTPKGEHWNDFVGFIKDHNRTYIGEEMNERFNVFSTNMELIKQHKGTWKMAINKFADMTPQEFRCATSHGCFVGAESARYFRGSSSCNKYEGITDTPADSYDWRDHKAVTPVKDQGQCGSCWSFSATGAMEGAWSIATGDLVSLSEQQLVDCSVKYGNLACNGGLMDNAFQYAIDTGMCTEESEPYEAKRGTCETCNPVVFMKGCEDVPANNQQLLLQAVSQGPVSIAIEADTRIFQLYSGGVIDSDSCGTNLDHGVLIVGYGTEDDKPYWLVKNSWGESWGDNGYIKILRSDSTNDPGVCGIAMQASLPVADPDTRRFLML</sequence>
<dbReference type="Pfam" id="PF08246">
    <property type="entry name" value="Inhibitor_I29"/>
    <property type="match status" value="1"/>
</dbReference>
<dbReference type="InterPro" id="IPR025661">
    <property type="entry name" value="Pept_asp_AS"/>
</dbReference>
<organism evidence="5">
    <name type="scientific">viral metagenome</name>
    <dbReference type="NCBI Taxonomy" id="1070528"/>
    <lineage>
        <taxon>unclassified sequences</taxon>
        <taxon>metagenomes</taxon>
        <taxon>organismal metagenomes</taxon>
    </lineage>
</organism>
<dbReference type="InterPro" id="IPR013201">
    <property type="entry name" value="Prot_inhib_I29"/>
</dbReference>
<dbReference type="EMBL" id="MN740505">
    <property type="protein sequence ID" value="QHU30331.1"/>
    <property type="molecule type" value="Genomic_DNA"/>
</dbReference>
<dbReference type="PANTHER" id="PTHR12411">
    <property type="entry name" value="CYSTEINE PROTEASE FAMILY C1-RELATED"/>
    <property type="match status" value="1"/>
</dbReference>
<evidence type="ECO:0000259" key="3">
    <source>
        <dbReference type="SMART" id="SM00645"/>
    </source>
</evidence>
<dbReference type="PROSITE" id="PS00139">
    <property type="entry name" value="THIOL_PROTEASE_CYS"/>
    <property type="match status" value="1"/>
</dbReference>
<dbReference type="InterPro" id="IPR038765">
    <property type="entry name" value="Papain-like_cys_pep_sf"/>
</dbReference>
<dbReference type="Pfam" id="PF00112">
    <property type="entry name" value="Peptidase_C1"/>
    <property type="match status" value="1"/>
</dbReference>
<dbReference type="CDD" id="cd02248">
    <property type="entry name" value="Peptidase_C1A"/>
    <property type="match status" value="1"/>
</dbReference>
<feature type="domain" description="Cathepsin propeptide inhibitor" evidence="4">
    <location>
        <begin position="30"/>
        <end position="82"/>
    </location>
</feature>
<dbReference type="GO" id="GO:0008234">
    <property type="term" value="F:cysteine-type peptidase activity"/>
    <property type="evidence" value="ECO:0007669"/>
    <property type="project" value="InterPro"/>
</dbReference>
<dbReference type="AlphaFoldDB" id="A0A6C0LKV4"/>
<reference evidence="5" key="1">
    <citation type="journal article" date="2020" name="Nature">
        <title>Giant virus diversity and host interactions through global metagenomics.</title>
        <authorList>
            <person name="Schulz F."/>
            <person name="Roux S."/>
            <person name="Paez-Espino D."/>
            <person name="Jungbluth S."/>
            <person name="Walsh D.A."/>
            <person name="Denef V.J."/>
            <person name="McMahon K.D."/>
            <person name="Konstantinidis K.T."/>
            <person name="Eloe-Fadrosh E.A."/>
            <person name="Kyrpides N.C."/>
            <person name="Woyke T."/>
        </authorList>
    </citation>
    <scope>NUCLEOTIDE SEQUENCE</scope>
    <source>
        <strain evidence="5">GVMAG-M-3300027833-11</strain>
    </source>
</reference>
<dbReference type="InterPro" id="IPR000169">
    <property type="entry name" value="Pept_cys_AS"/>
</dbReference>
<dbReference type="PROSITE" id="PS00639">
    <property type="entry name" value="THIOL_PROTEASE_HIS"/>
    <property type="match status" value="1"/>
</dbReference>
<dbReference type="SMART" id="SM00645">
    <property type="entry name" value="Pept_C1"/>
    <property type="match status" value="1"/>
</dbReference>
<comment type="similarity">
    <text evidence="1">Belongs to the peptidase C1 family.</text>
</comment>
<feature type="domain" description="Peptidase C1A papain C-terminal" evidence="3">
    <location>
        <begin position="116"/>
        <end position="330"/>
    </location>
</feature>
<dbReference type="InterPro" id="IPR013128">
    <property type="entry name" value="Peptidase_C1A"/>
</dbReference>
<accession>A0A6C0LKV4</accession>
<dbReference type="SMART" id="SM00848">
    <property type="entry name" value="Inhibitor_I29"/>
    <property type="match status" value="1"/>
</dbReference>
<dbReference type="InterPro" id="IPR039417">
    <property type="entry name" value="Peptidase_C1A_papain-like"/>
</dbReference>
<evidence type="ECO:0000256" key="1">
    <source>
        <dbReference type="ARBA" id="ARBA00008455"/>
    </source>
</evidence>
<evidence type="ECO:0000313" key="5">
    <source>
        <dbReference type="EMBL" id="QHU30331.1"/>
    </source>
</evidence>
<name>A0A6C0LKV4_9ZZZZ</name>
<evidence type="ECO:0008006" key="6">
    <source>
        <dbReference type="Google" id="ProtNLM"/>
    </source>
</evidence>
<evidence type="ECO:0000259" key="4">
    <source>
        <dbReference type="SMART" id="SM00848"/>
    </source>
</evidence>
<dbReference type="PROSITE" id="PS51257">
    <property type="entry name" value="PROKAR_LIPOPROTEIN"/>
    <property type="match status" value="1"/>
</dbReference>
<dbReference type="PRINTS" id="PR00705">
    <property type="entry name" value="PAPAIN"/>
</dbReference>
<keyword evidence="2" id="KW-1015">Disulfide bond</keyword>
<dbReference type="PROSITE" id="PS00640">
    <property type="entry name" value="THIOL_PROTEASE_ASN"/>
    <property type="match status" value="1"/>
</dbReference>